<evidence type="ECO:0000259" key="7">
    <source>
        <dbReference type="Pfam" id="PF21807"/>
    </source>
</evidence>
<gene>
    <name evidence="9" type="ORF">PFAG_06098</name>
</gene>
<feature type="compositionally biased region" description="Low complexity" evidence="1">
    <location>
        <begin position="1802"/>
        <end position="1824"/>
    </location>
</feature>
<dbReference type="InterPro" id="IPR049158">
    <property type="entry name" value="PfEMP1_CIDRalpha1_dom"/>
</dbReference>
<feature type="compositionally biased region" description="Acidic residues" evidence="1">
    <location>
        <begin position="1574"/>
        <end position="1583"/>
    </location>
</feature>
<dbReference type="InterPro" id="IPR029211">
    <property type="entry name" value="PfEMP1_ATS"/>
</dbReference>
<feature type="compositionally biased region" description="Basic and acidic residues" evidence="1">
    <location>
        <begin position="848"/>
        <end position="857"/>
    </location>
</feature>
<accession>W7F915</accession>
<name>W7F915_PLAFA</name>
<feature type="region of interest" description="Disordered" evidence="1">
    <location>
        <begin position="958"/>
        <end position="982"/>
    </location>
</feature>
<sequence length="2147" mass="243530">SRTIKMVRPSRAPRYDQATSAKEFLDLIGQTVHKNVHGAALEPSKGKLEGHLSLAKFEKNESDPETPNDPCHLDHRYHTNVTIGGDKEYPCEKRSDVRFSYTEGAECDKSKIRGSNGKSEGACAPFRRLHLCDQHLEKINRYDKVNNNTLLAEVCLAAKFEAESLEKYRAQYQLTNPGFHTNICTELARSFADIGDIIRGKDLYLGNKKEKENLEKNLRQIFKKIYDNLNDADVQKHYKDDDKGTENYYKLRNAWWEANREKVWKAITCDAVGGIYFRKTCGTGTWTNEKCQCLIGDVPTYFDYVPQYLRWFEEWAEDFCRKKKKYVEIVKTNCRGKDKDGKDLYCSGNGLDCQETIRAIGKFVLGQHCTKCSFLCGRYKKWINNQKQEFLKQKKKMHKRSAIIKDYKAYDKEFYEILKSNNVGGLDKFLELLKEQSECKHFSTDEGIIDFSSTDNNSSNKTFYHSEYCEECPQCGVEKKSNGEFQEKPKKKSGKCDGKKLYNIPNNANFNEINVLSFGDEHKEIIKKIEQFCAESNSDSSELTEKWKCYYGDQQYEACTLENKTNKSDDDPEEIQKTFHDFFYFWIGHLLNDSIEWRDKINNCIEKAKKGKCKSGCNKDCECFKNWIDRKKGEWEEIKRHFKTQEGFEVFNYDYDLVLEHVLNLDELFKDITEAYGNSQEIQGIKDTLEKKKNQAPDDATEQKNTIDLLFEYDSEEAEKCKKTQDECNQQKKQKEQPKDISRALDPPADRRPGPIDQDEDHGSDSEPDSDGEDDEDKDTLDAVVENTEVGPSGPATPVDDKVCDIVSKLFSGNDFGDGCGTKYDKYGREKFPNWKCISGDKIATDSEAKGRQRREASGAVTTTGKDGAICVPPRRRRLYVTPLTRLTGGDGTTQVEGQVEAQSSSSENPKNGGQTTLNAASSTSSLTDATHLRDAFIQSAAIETFFLWDRYKKENKPQNTSQLQTIDNGTPPTDDDEDPEKLLKVGNIPTDFLRLMFYTLGDYRDICIGGDRDIVGDTIYKDTSDKDKEGGVTKKISEKIKQILSKLNGTHVPEKPVQTPQVWWDTNAQHIWNGMICALTYDTNSGDKDTPPKQNDTVKQALLDKDGTSNDPIETYKYDQVKLKEDNPSSAMSTSAAAPSDNTPTTLTNFISRPPYFRYLEEWGQNFCRQRTRMLKQVEKNCKQGDKPCSSYGEHCDDQLKDNPSTDADLKCPGCGKHCRFYKKWINTKRDEFNKQKEAYTGQKAKCQTESDKAESDNGFCGILETTSTTAATFLQKLGPCSKTYNENGVGKTDFDKETETFKHTNLCDPCSKFKINCENGKCTSGGDTKVTCNGKTHIEAKDIGNGGNSTEELDMLVSDDNPNGNKFDGLQACGSANIFKGIRKEQWKCGKVCGYVVCKSEKGNGEKVNGQKDGEKHIITIRALVEHWVYNFLEDYKKIKHKISQCTKTDQGFTCIKDCVEKWVQQKRKEWEKIRKRFLEQYKGEKSDEDFNLRSFLETFLVQIGAANDKGKITKLSVFDKSCGCSADASSTNGNEDAIGCMLDKLGEKATSCQEQHSGKPGQTCENPITPPDDDLLLEEEQNPKNMRPGFCPQNDTTEQQEEEENICTPAETVKKEEEEKEEQEEEEPSGGPPADSPPAGPAPEPQSETKAKSADPPAPAPAAPPSPPLPPLKTALVTSPLAWSVGIGFAAFTYFYLKKKTKSSVGNLFQILQIPKSDYDIPTLKSSNRYIPYASDRHKAKTYIYMEGDSSGDEKYAFMSDTTDVTSSESEYEELDINDIYVPRAPKYKTLIEVVLEPSGNNTTASGNNTTASGNNTTASGKNTPSDTQNDIPSGDTPNNKLTDNEWNTLKHDFISNMLQNELNTEPNILHDNLDNNTHPTPSHNKLDQKPFITSIHDRDLYTGDEINYNINMVNNDIPISARNGNYSGIDLINDSLSGNKHIDIYDEVLKRKENELFGKNYKKNTSNNSVAKLTNSDPIMNQLDLLHKWLDRHRDMCEKWKNNHERLPKLKELWENETHSGDINSGIPSGNHVLNTDVSIQIDMDNLKPKNEFTNMDTNPDKSTMDTILDDLEKYNEPYYYDFYKDDIYYDVNDDDKTSVDHINMDHNKMDNNNSDVPTKVQIEMNVINNQELLQNEYPISHM</sequence>
<evidence type="ECO:0000259" key="5">
    <source>
        <dbReference type="Pfam" id="PF15447"/>
    </source>
</evidence>
<dbReference type="Pfam" id="PF15447">
    <property type="entry name" value="NTS"/>
    <property type="match status" value="1"/>
</dbReference>
<feature type="domain" description="Duffy-binding-like" evidence="8">
    <location>
        <begin position="1163"/>
        <end position="1306"/>
    </location>
</feature>
<dbReference type="Pfam" id="PF05424">
    <property type="entry name" value="Duffy_binding"/>
    <property type="match status" value="2"/>
</dbReference>
<feature type="region of interest" description="Disordered" evidence="1">
    <location>
        <begin position="722"/>
        <end position="779"/>
    </location>
</feature>
<feature type="region of interest" description="Disordered" evidence="1">
    <location>
        <begin position="848"/>
        <end position="868"/>
    </location>
</feature>
<dbReference type="Pfam" id="PF21807">
    <property type="entry name" value="PfEMP1_CIDRalpha1_dom"/>
    <property type="match status" value="1"/>
</dbReference>
<feature type="domain" description="Duffy-antigen binding" evidence="3">
    <location>
        <begin position="121"/>
        <end position="310"/>
    </location>
</feature>
<feature type="domain" description="Duffy-antigen binding" evidence="3">
    <location>
        <begin position="870"/>
        <end position="1096"/>
    </location>
</feature>
<dbReference type="GO" id="GO:0016020">
    <property type="term" value="C:membrane"/>
    <property type="evidence" value="ECO:0007669"/>
    <property type="project" value="InterPro"/>
</dbReference>
<dbReference type="Gene3D" id="1.10.1900.40">
    <property type="entry name" value="Acidic terminal segments, variant surface antigen of PfEMP1"/>
    <property type="match status" value="2"/>
</dbReference>
<dbReference type="SUPFAM" id="SSF140924">
    <property type="entry name" value="Duffy binding domain-like"/>
    <property type="match status" value="4"/>
</dbReference>
<dbReference type="Proteomes" id="UP000030666">
    <property type="component" value="Unassembled WGS sequence"/>
</dbReference>
<feature type="compositionally biased region" description="Polar residues" evidence="1">
    <location>
        <begin position="893"/>
        <end position="915"/>
    </location>
</feature>
<feature type="domain" description="Duffy-binding-like" evidence="2">
    <location>
        <begin position="582"/>
        <end position="726"/>
    </location>
</feature>
<protein>
    <recommendedName>
        <fullName evidence="10">EMP1 protein</fullName>
    </recommendedName>
</protein>
<feature type="compositionally biased region" description="Basic and acidic residues" evidence="1">
    <location>
        <begin position="722"/>
        <end position="754"/>
    </location>
</feature>
<feature type="domain" description="Plasmodium falciparum erythrocyte membrane protein 1 acidic terminal segment" evidence="4">
    <location>
        <begin position="1684"/>
        <end position="2146"/>
    </location>
</feature>
<feature type="compositionally biased region" description="Low complexity" evidence="1">
    <location>
        <begin position="1129"/>
        <end position="1141"/>
    </location>
</feature>
<dbReference type="InterPro" id="IPR004258">
    <property type="entry name" value="DBL"/>
</dbReference>
<evidence type="ECO:0000256" key="1">
    <source>
        <dbReference type="SAM" id="MobiDB-lite"/>
    </source>
</evidence>
<dbReference type="InterPro" id="IPR008602">
    <property type="entry name" value="Duffy-antigen-binding"/>
</dbReference>
<dbReference type="FunFam" id="1.20.58.1930:FF:000001">
    <property type="entry name" value="Erythrocyte membrane protein 1, PfEMP1"/>
    <property type="match status" value="1"/>
</dbReference>
<evidence type="ECO:0000259" key="4">
    <source>
        <dbReference type="Pfam" id="PF15445"/>
    </source>
</evidence>
<feature type="region of interest" description="Disordered" evidence="1">
    <location>
        <begin position="885"/>
        <end position="923"/>
    </location>
</feature>
<feature type="domain" description="PfEMP1 CIDRalpha1" evidence="7">
    <location>
        <begin position="511"/>
        <end position="567"/>
    </location>
</feature>
<dbReference type="Gene3D" id="1.20.58.1930">
    <property type="match status" value="1"/>
</dbReference>
<feature type="domain" description="Duffy-binding-like" evidence="2">
    <location>
        <begin position="1426"/>
        <end position="1562"/>
    </location>
</feature>
<dbReference type="Pfam" id="PF22672">
    <property type="entry name" value="DBL_C"/>
    <property type="match status" value="2"/>
</dbReference>
<dbReference type="FunFam" id="1.20.58.830:FF:000001">
    <property type="entry name" value="Erythrocyte membrane protein 1, PfEMP1"/>
    <property type="match status" value="1"/>
</dbReference>
<feature type="domain" description="Plasmodium falciparum erythrocyte membrane protein-1 N-terminal segment" evidence="5">
    <location>
        <begin position="20"/>
        <end position="56"/>
    </location>
</feature>
<feature type="non-terminal residue" evidence="9">
    <location>
        <position position="1"/>
    </location>
</feature>
<dbReference type="InterPro" id="IPR042202">
    <property type="entry name" value="Duffy-ag-bd_sf"/>
</dbReference>
<dbReference type="InterPro" id="IPR054595">
    <property type="entry name" value="DBL_C"/>
</dbReference>
<feature type="region of interest" description="Disordered" evidence="1">
    <location>
        <begin position="1554"/>
        <end position="1670"/>
    </location>
</feature>
<feature type="domain" description="Duffy-binding-like" evidence="8">
    <location>
        <begin position="314"/>
        <end position="467"/>
    </location>
</feature>
<dbReference type="FunFam" id="1.10.1900.40:FF:000001">
    <property type="entry name" value="Erythrocyte membrane protein 1"/>
    <property type="match status" value="1"/>
</dbReference>
<evidence type="ECO:0000313" key="9">
    <source>
        <dbReference type="EMBL" id="EUT70095.1"/>
    </source>
</evidence>
<dbReference type="Gene3D" id="1.20.1310.20">
    <property type="entry name" value="Duffy-antigen binding domain"/>
    <property type="match status" value="2"/>
</dbReference>
<evidence type="ECO:0008006" key="10">
    <source>
        <dbReference type="Google" id="ProtNLM"/>
    </source>
</evidence>
<evidence type="ECO:0000259" key="3">
    <source>
        <dbReference type="Pfam" id="PF05424"/>
    </source>
</evidence>
<dbReference type="InterPro" id="IPR041480">
    <property type="entry name" value="CIDR1_gamma"/>
</dbReference>
<dbReference type="FunFam" id="1.10.1900.40:FF:000002">
    <property type="entry name" value="Erythrocyte membrane protein 1, PfEMP1"/>
    <property type="match status" value="1"/>
</dbReference>
<feature type="compositionally biased region" description="Acidic residues" evidence="1">
    <location>
        <begin position="757"/>
        <end position="779"/>
    </location>
</feature>
<evidence type="ECO:0000259" key="2">
    <source>
        <dbReference type="Pfam" id="PF03011"/>
    </source>
</evidence>
<feature type="region of interest" description="Disordered" evidence="1">
    <location>
        <begin position="1102"/>
        <end position="1147"/>
    </location>
</feature>
<dbReference type="Pfam" id="PF03011">
    <property type="entry name" value="PFEMP"/>
    <property type="match status" value="2"/>
</dbReference>
<dbReference type="GO" id="GO:0046789">
    <property type="term" value="F:host cell surface receptor binding"/>
    <property type="evidence" value="ECO:0007669"/>
    <property type="project" value="InterPro"/>
</dbReference>
<feature type="compositionally biased region" description="Polar residues" evidence="1">
    <location>
        <begin position="958"/>
        <end position="969"/>
    </location>
</feature>
<feature type="compositionally biased region" description="Pro residues" evidence="1">
    <location>
        <begin position="1659"/>
        <end position="1670"/>
    </location>
</feature>
<dbReference type="Pfam" id="PF15445">
    <property type="entry name" value="ATS"/>
    <property type="match status" value="1"/>
</dbReference>
<reference evidence="9" key="1">
    <citation type="submission" date="2013-02" db="EMBL/GenBank/DDBJ databases">
        <title>The Genome Sequence of Plasmodium falciparum Santa Lucia.</title>
        <authorList>
            <consortium name="The Broad Institute Genome Sequencing Platform"/>
            <consortium name="The Broad Institute Genome Sequencing Center for Infectious Disease"/>
            <person name="Neafsey D."/>
            <person name="Cheeseman I."/>
            <person name="Volkman S."/>
            <person name="Adams J."/>
            <person name="Walker B."/>
            <person name="Young S.K."/>
            <person name="Zeng Q."/>
            <person name="Gargeya S."/>
            <person name="Fitzgerald M."/>
            <person name="Haas B."/>
            <person name="Abouelleil A."/>
            <person name="Alvarado L."/>
            <person name="Arachchi H.M."/>
            <person name="Berlin A.M."/>
            <person name="Chapman S.B."/>
            <person name="Dewar J."/>
            <person name="Goldberg J."/>
            <person name="Griggs A."/>
            <person name="Gujja S."/>
            <person name="Hansen M."/>
            <person name="Howarth C."/>
            <person name="Imamovic A."/>
            <person name="Larimer J."/>
            <person name="McCowan C."/>
            <person name="Murphy C."/>
            <person name="Neiman D."/>
            <person name="Pearson M."/>
            <person name="Priest M."/>
            <person name="Roberts A."/>
            <person name="Saif S."/>
            <person name="Shea T."/>
            <person name="Sisk P."/>
            <person name="Sykes S."/>
            <person name="Wortman J."/>
            <person name="Nusbaum C."/>
            <person name="Birren B."/>
        </authorList>
    </citation>
    <scope>NUCLEOTIDE SEQUENCE [LARGE SCALE GENOMIC DNA]</scope>
    <source>
        <strain evidence="9">Santa Lucia</strain>
    </source>
</reference>
<dbReference type="OrthoDB" id="378847at2759"/>
<proteinExistence type="predicted"/>
<dbReference type="InterPro" id="IPR029210">
    <property type="entry name" value="PfEMP1_NTS"/>
</dbReference>
<dbReference type="InterPro" id="IPR044932">
    <property type="entry name" value="PfEMP1_ATS_sf"/>
</dbReference>
<feature type="domain" description="Cysteine-rich interdomain region 1 gamma" evidence="6">
    <location>
        <begin position="1352"/>
        <end position="1403"/>
    </location>
</feature>
<evidence type="ECO:0000259" key="6">
    <source>
        <dbReference type="Pfam" id="PF18562"/>
    </source>
</evidence>
<dbReference type="EMBL" id="KE123553">
    <property type="protein sequence ID" value="EUT70095.1"/>
    <property type="molecule type" value="Genomic_DNA"/>
</dbReference>
<feature type="compositionally biased region" description="Basic and acidic residues" evidence="1">
    <location>
        <begin position="1103"/>
        <end position="1128"/>
    </location>
</feature>
<dbReference type="Gene3D" id="1.20.58.830">
    <property type="match status" value="3"/>
</dbReference>
<feature type="compositionally biased region" description="Pro residues" evidence="1">
    <location>
        <begin position="1633"/>
        <end position="1647"/>
    </location>
</feature>
<dbReference type="Pfam" id="PF18562">
    <property type="entry name" value="CIDR1_gamma"/>
    <property type="match status" value="1"/>
</dbReference>
<evidence type="ECO:0000259" key="8">
    <source>
        <dbReference type="Pfam" id="PF22672"/>
    </source>
</evidence>
<feature type="region of interest" description="Disordered" evidence="1">
    <location>
        <begin position="1802"/>
        <end position="1845"/>
    </location>
</feature>
<organism evidence="9">
    <name type="scientific">Plasmodium falciparum Santa Lucia</name>
    <dbReference type="NCBI Taxonomy" id="478859"/>
    <lineage>
        <taxon>Eukaryota</taxon>
        <taxon>Sar</taxon>
        <taxon>Alveolata</taxon>
        <taxon>Apicomplexa</taxon>
        <taxon>Aconoidasida</taxon>
        <taxon>Haemosporida</taxon>
        <taxon>Plasmodiidae</taxon>
        <taxon>Plasmodium</taxon>
        <taxon>Plasmodium (Laverania)</taxon>
    </lineage>
</organism>
<feature type="compositionally biased region" description="Acidic residues" evidence="1">
    <location>
        <begin position="1621"/>
        <end position="1631"/>
    </location>
</feature>
<feature type="compositionally biased region" description="Polar residues" evidence="1">
    <location>
        <begin position="1825"/>
        <end position="1845"/>
    </location>
</feature>